<dbReference type="Proteomes" id="UP000799771">
    <property type="component" value="Unassembled WGS sequence"/>
</dbReference>
<accession>A0A6A6AMW8</accession>
<feature type="transmembrane region" description="Helical" evidence="1">
    <location>
        <begin position="12"/>
        <end position="37"/>
    </location>
</feature>
<proteinExistence type="predicted"/>
<dbReference type="GeneID" id="54413213"/>
<sequence length="394" mass="44683">MAPVPWHQQINFTSALLLHSCITIWFKELSNSLVLLYRLISRAKDKTRVAASVVFDGYTSVCSKDRDGELAELYFTNTGFVLLLASLSSSIALNLLLPTLALNLLVATTFGMAFIASAMVACREKSVLMPVMALRRAGRFIWSDTPFVNFFTLIYIAVVLKGASKLELKDYVLFRSVAILELVFMKARLAAADVETQRTMIERLVKSEYVIINDPFPPILLSPPPPLQRQHIISFTTAQRLSVMLYKTTIGYAPGSLCGPFGPTTLTVPRTPGHFVDEAEQYGWRIYRVSPELLVLEDCVQDMVATQMKKASTLERRGIRSRYTKFIAWSHGVLLRRVGRRRVVWLMRMEEKGRIEHVWRGNANLVTGLTEVWLRDNFQRALEGDRHIVREIAL</sequence>
<dbReference type="RefSeq" id="XP_033526812.1">
    <property type="nucleotide sequence ID" value="XM_033672781.1"/>
</dbReference>
<dbReference type="OrthoDB" id="3782562at2759"/>
<dbReference type="EMBL" id="ML977501">
    <property type="protein sequence ID" value="KAF2132425.1"/>
    <property type="molecule type" value="Genomic_DNA"/>
</dbReference>
<feature type="transmembrane region" description="Helical" evidence="1">
    <location>
        <begin position="73"/>
        <end position="95"/>
    </location>
</feature>
<feature type="transmembrane region" description="Helical" evidence="1">
    <location>
        <begin position="141"/>
        <end position="160"/>
    </location>
</feature>
<protein>
    <submittedName>
        <fullName evidence="2">Uncharacterized protein</fullName>
    </submittedName>
</protein>
<evidence type="ECO:0000313" key="2">
    <source>
        <dbReference type="EMBL" id="KAF2132425.1"/>
    </source>
</evidence>
<keyword evidence="1" id="KW-0812">Transmembrane</keyword>
<reference evidence="2" key="1">
    <citation type="journal article" date="2020" name="Stud. Mycol.">
        <title>101 Dothideomycetes genomes: a test case for predicting lifestyles and emergence of pathogens.</title>
        <authorList>
            <person name="Haridas S."/>
            <person name="Albert R."/>
            <person name="Binder M."/>
            <person name="Bloem J."/>
            <person name="Labutti K."/>
            <person name="Salamov A."/>
            <person name="Andreopoulos B."/>
            <person name="Baker S."/>
            <person name="Barry K."/>
            <person name="Bills G."/>
            <person name="Bluhm B."/>
            <person name="Cannon C."/>
            <person name="Castanera R."/>
            <person name="Culley D."/>
            <person name="Daum C."/>
            <person name="Ezra D."/>
            <person name="Gonzalez J."/>
            <person name="Henrissat B."/>
            <person name="Kuo A."/>
            <person name="Liang C."/>
            <person name="Lipzen A."/>
            <person name="Lutzoni F."/>
            <person name="Magnuson J."/>
            <person name="Mondo S."/>
            <person name="Nolan M."/>
            <person name="Ohm R."/>
            <person name="Pangilinan J."/>
            <person name="Park H.-J."/>
            <person name="Ramirez L."/>
            <person name="Alfaro M."/>
            <person name="Sun H."/>
            <person name="Tritt A."/>
            <person name="Yoshinaga Y."/>
            <person name="Zwiers L.-H."/>
            <person name="Turgeon B."/>
            <person name="Goodwin S."/>
            <person name="Spatafora J."/>
            <person name="Crous P."/>
            <person name="Grigoriev I."/>
        </authorList>
    </citation>
    <scope>NUCLEOTIDE SEQUENCE</scope>
    <source>
        <strain evidence="2">CBS 119687</strain>
    </source>
</reference>
<keyword evidence="3" id="KW-1185">Reference proteome</keyword>
<keyword evidence="1" id="KW-0472">Membrane</keyword>
<name>A0A6A6AMW8_9PLEO</name>
<organism evidence="2 3">
    <name type="scientific">Dothidotthia symphoricarpi CBS 119687</name>
    <dbReference type="NCBI Taxonomy" id="1392245"/>
    <lineage>
        <taxon>Eukaryota</taxon>
        <taxon>Fungi</taxon>
        <taxon>Dikarya</taxon>
        <taxon>Ascomycota</taxon>
        <taxon>Pezizomycotina</taxon>
        <taxon>Dothideomycetes</taxon>
        <taxon>Pleosporomycetidae</taxon>
        <taxon>Pleosporales</taxon>
        <taxon>Dothidotthiaceae</taxon>
        <taxon>Dothidotthia</taxon>
    </lineage>
</organism>
<dbReference type="AlphaFoldDB" id="A0A6A6AMW8"/>
<gene>
    <name evidence="2" type="ORF">P153DRAFT_429562</name>
</gene>
<feature type="transmembrane region" description="Helical" evidence="1">
    <location>
        <begin position="101"/>
        <end position="121"/>
    </location>
</feature>
<evidence type="ECO:0000256" key="1">
    <source>
        <dbReference type="SAM" id="Phobius"/>
    </source>
</evidence>
<evidence type="ECO:0000313" key="3">
    <source>
        <dbReference type="Proteomes" id="UP000799771"/>
    </source>
</evidence>
<keyword evidence="1" id="KW-1133">Transmembrane helix</keyword>